<keyword evidence="9" id="KW-0546">Nucleotide metabolism</keyword>
<feature type="binding site" evidence="10">
    <location>
        <position position="92"/>
    </location>
    <ligand>
        <name>ATP</name>
        <dbReference type="ChEBI" id="CHEBI:30616"/>
    </ligand>
</feature>
<gene>
    <name evidence="14" type="primary">LOC114334633</name>
</gene>
<dbReference type="InterPro" id="IPR001564">
    <property type="entry name" value="Nucleoside_diP_kinase"/>
</dbReference>
<dbReference type="SMART" id="SM00562">
    <property type="entry name" value="NDK"/>
    <property type="match status" value="1"/>
</dbReference>
<evidence type="ECO:0000256" key="1">
    <source>
        <dbReference type="ARBA" id="ARBA00008142"/>
    </source>
</evidence>
<dbReference type="EC" id="2.7.4.6" evidence="12"/>
<keyword evidence="7 12" id="KW-0067">ATP-binding</keyword>
<dbReference type="PROSITE" id="PS51374">
    <property type="entry name" value="NDPK_LIKE"/>
    <property type="match status" value="1"/>
</dbReference>
<protein>
    <recommendedName>
        <fullName evidence="12">Nucleoside diphosphate kinase</fullName>
        <ecNumber evidence="12">2.7.4.6</ecNumber>
    </recommendedName>
</protein>
<dbReference type="GO" id="GO:0046872">
    <property type="term" value="F:metal ion binding"/>
    <property type="evidence" value="ECO:0007669"/>
    <property type="project" value="UniProtKB-KW"/>
</dbReference>
<keyword evidence="5 12" id="KW-0547">Nucleotide-binding</keyword>
<keyword evidence="4" id="KW-0479">Metal-binding</keyword>
<dbReference type="Gene3D" id="3.30.70.141">
    <property type="entry name" value="Nucleoside diphosphate kinase-like domain"/>
    <property type="match status" value="1"/>
</dbReference>
<dbReference type="SUPFAM" id="SSF54919">
    <property type="entry name" value="Nucleoside diphosphate kinase, NDK"/>
    <property type="match status" value="1"/>
</dbReference>
<dbReference type="GO" id="GO:0004550">
    <property type="term" value="F:nucleoside diphosphate kinase activity"/>
    <property type="evidence" value="ECO:0007669"/>
    <property type="project" value="UniProtKB-EC"/>
</dbReference>
<evidence type="ECO:0000256" key="12">
    <source>
        <dbReference type="RuleBase" id="RU004013"/>
    </source>
</evidence>
<evidence type="ECO:0000256" key="8">
    <source>
        <dbReference type="ARBA" id="ARBA00022842"/>
    </source>
</evidence>
<feature type="binding site" evidence="10">
    <location>
        <position position="112"/>
    </location>
    <ligand>
        <name>ATP</name>
        <dbReference type="ChEBI" id="CHEBI:30616"/>
    </ligand>
</feature>
<dbReference type="OrthoDB" id="25346at2759"/>
<dbReference type="FunCoup" id="A0A6P7FVJ6">
    <property type="interactions" value="1804"/>
</dbReference>
<feature type="binding site" evidence="10">
    <location>
        <position position="98"/>
    </location>
    <ligand>
        <name>ATP</name>
        <dbReference type="ChEBI" id="CHEBI:30616"/>
    </ligand>
</feature>
<evidence type="ECO:0000256" key="2">
    <source>
        <dbReference type="ARBA" id="ARBA00022490"/>
    </source>
</evidence>
<dbReference type="Pfam" id="PF00334">
    <property type="entry name" value="NDK"/>
    <property type="match status" value="1"/>
</dbReference>
<comment type="catalytic activity">
    <reaction evidence="12">
        <text>a 2'-deoxyribonucleoside 5'-diphosphate + ATP = a 2'-deoxyribonucleoside 5'-triphosphate + ADP</text>
        <dbReference type="Rhea" id="RHEA:44640"/>
        <dbReference type="ChEBI" id="CHEBI:30616"/>
        <dbReference type="ChEBI" id="CHEBI:61560"/>
        <dbReference type="ChEBI" id="CHEBI:73316"/>
        <dbReference type="ChEBI" id="CHEBI:456216"/>
        <dbReference type="EC" id="2.7.4.6"/>
    </reaction>
</comment>
<reference evidence="14" key="1">
    <citation type="submission" date="2025-08" db="UniProtKB">
        <authorList>
            <consortium name="RefSeq"/>
        </authorList>
    </citation>
    <scope>IDENTIFICATION</scope>
    <source>
        <tissue evidence="14">Whole insect</tissue>
    </source>
</reference>
<evidence type="ECO:0000256" key="7">
    <source>
        <dbReference type="ARBA" id="ARBA00022840"/>
    </source>
</evidence>
<feature type="binding site" evidence="10">
    <location>
        <position position="15"/>
    </location>
    <ligand>
        <name>ATP</name>
        <dbReference type="ChEBI" id="CHEBI:30616"/>
    </ligand>
</feature>
<evidence type="ECO:0000256" key="3">
    <source>
        <dbReference type="ARBA" id="ARBA00022679"/>
    </source>
</evidence>
<feature type="binding site" evidence="10">
    <location>
        <position position="122"/>
    </location>
    <ligand>
        <name>ATP</name>
        <dbReference type="ChEBI" id="CHEBI:30616"/>
    </ligand>
</feature>
<keyword evidence="8" id="KW-0460">Magnesium</keyword>
<keyword evidence="2" id="KW-0963">Cytoplasm</keyword>
<dbReference type="GO" id="GO:0006183">
    <property type="term" value="P:GTP biosynthetic process"/>
    <property type="evidence" value="ECO:0007669"/>
    <property type="project" value="InterPro"/>
</dbReference>
<evidence type="ECO:0000256" key="5">
    <source>
        <dbReference type="ARBA" id="ARBA00022741"/>
    </source>
</evidence>
<feature type="domain" description="Nucleoside diphosphate kinase-like" evidence="13">
    <location>
        <begin position="7"/>
        <end position="148"/>
    </location>
</feature>
<sequence length="184" mass="21385">MTIASKLQLTLAIIKPHIVKNPISSQKIREIIISSNFKIVKSRRKIISLEEANTFYGEHKEKFFYKRLVSFMTSGPSDIMILAKENAIKDWRQLMGPTKVFKAQFEAPESIRGQFGLSDTRNASHGSDSEESARREIGIFFPSFDFDKWYQEDEPLFRSNKADLCLEQFLHLPVTRYRIDLKSF</sequence>
<evidence type="ECO:0000313" key="14">
    <source>
        <dbReference type="RefSeq" id="XP_028140524.1"/>
    </source>
</evidence>
<evidence type="ECO:0000256" key="10">
    <source>
        <dbReference type="PROSITE-ProRule" id="PRU00706"/>
    </source>
</evidence>
<dbReference type="PRINTS" id="PR01243">
    <property type="entry name" value="NUCDPKINASE"/>
</dbReference>
<evidence type="ECO:0000256" key="9">
    <source>
        <dbReference type="ARBA" id="ARBA00023080"/>
    </source>
</evidence>
<dbReference type="InParanoid" id="A0A6P7FVJ6"/>
<evidence type="ECO:0000256" key="6">
    <source>
        <dbReference type="ARBA" id="ARBA00022777"/>
    </source>
</evidence>
<comment type="similarity">
    <text evidence="1 10 11">Belongs to the NDK family.</text>
</comment>
<dbReference type="GO" id="GO:0006241">
    <property type="term" value="P:CTP biosynthetic process"/>
    <property type="evidence" value="ECO:0007669"/>
    <property type="project" value="InterPro"/>
</dbReference>
<dbReference type="InterPro" id="IPR034907">
    <property type="entry name" value="NDK-like_dom"/>
</dbReference>
<proteinExistence type="inferred from homology"/>
<accession>A0A6P7FVJ6</accession>
<dbReference type="AlphaFoldDB" id="A0A6P7FVJ6"/>
<feature type="binding site" evidence="10">
    <location>
        <position position="64"/>
    </location>
    <ligand>
        <name>ATP</name>
        <dbReference type="ChEBI" id="CHEBI:30616"/>
    </ligand>
</feature>
<dbReference type="InterPro" id="IPR036850">
    <property type="entry name" value="NDK-like_dom_sf"/>
</dbReference>
<evidence type="ECO:0000259" key="13">
    <source>
        <dbReference type="SMART" id="SM00562"/>
    </source>
</evidence>
<organism evidence="14">
    <name type="scientific">Diabrotica virgifera virgifera</name>
    <name type="common">western corn rootworm</name>
    <dbReference type="NCBI Taxonomy" id="50390"/>
    <lineage>
        <taxon>Eukaryota</taxon>
        <taxon>Metazoa</taxon>
        <taxon>Ecdysozoa</taxon>
        <taxon>Arthropoda</taxon>
        <taxon>Hexapoda</taxon>
        <taxon>Insecta</taxon>
        <taxon>Pterygota</taxon>
        <taxon>Neoptera</taxon>
        <taxon>Endopterygota</taxon>
        <taxon>Coleoptera</taxon>
        <taxon>Polyphaga</taxon>
        <taxon>Cucujiformia</taxon>
        <taxon>Chrysomeloidea</taxon>
        <taxon>Chrysomelidae</taxon>
        <taxon>Galerucinae</taxon>
        <taxon>Diabroticina</taxon>
        <taxon>Diabroticites</taxon>
        <taxon>Diabrotica</taxon>
    </lineage>
</organism>
<evidence type="ECO:0000256" key="4">
    <source>
        <dbReference type="ARBA" id="ARBA00022723"/>
    </source>
</evidence>
<dbReference type="PANTHER" id="PTHR46161:SF3">
    <property type="entry name" value="NUCLEOSIDE DIPHOSPHATE KINASE DDB_G0292928-RELATED"/>
    <property type="match status" value="1"/>
</dbReference>
<keyword evidence="6 12" id="KW-0418">Kinase</keyword>
<keyword evidence="3 12" id="KW-0808">Transferase</keyword>
<dbReference type="GO" id="GO:0005524">
    <property type="term" value="F:ATP binding"/>
    <property type="evidence" value="ECO:0007669"/>
    <property type="project" value="UniProtKB-KW"/>
</dbReference>
<dbReference type="PROSITE" id="PS00469">
    <property type="entry name" value="NDPK"/>
    <property type="match status" value="1"/>
</dbReference>
<evidence type="ECO:0000256" key="11">
    <source>
        <dbReference type="RuleBase" id="RU004011"/>
    </source>
</evidence>
<dbReference type="GO" id="GO:0006228">
    <property type="term" value="P:UTP biosynthetic process"/>
    <property type="evidence" value="ECO:0007669"/>
    <property type="project" value="InterPro"/>
</dbReference>
<dbReference type="CDD" id="cd04414">
    <property type="entry name" value="NDPk6"/>
    <property type="match status" value="1"/>
</dbReference>
<dbReference type="InterPro" id="IPR023005">
    <property type="entry name" value="Nucleoside_diP_kinase_AS"/>
</dbReference>
<name>A0A6P7FVJ6_DIAVI</name>
<dbReference type="InterPro" id="IPR037994">
    <property type="entry name" value="NDPk6"/>
</dbReference>
<dbReference type="RefSeq" id="XP_028140524.1">
    <property type="nucleotide sequence ID" value="XM_028284723.1"/>
</dbReference>
<dbReference type="PANTHER" id="PTHR46161">
    <property type="entry name" value="NUCLEOSIDE DIPHOSPHATE KINASE"/>
    <property type="match status" value="1"/>
</dbReference>
<feature type="active site" description="Pros-phosphohistidine intermediate" evidence="10">
    <location>
        <position position="125"/>
    </location>
</feature>